<dbReference type="Proteomes" id="UP000501568">
    <property type="component" value="Chromosome"/>
</dbReference>
<feature type="region of interest" description="Disordered" evidence="1">
    <location>
        <begin position="1"/>
        <end position="47"/>
    </location>
</feature>
<evidence type="ECO:0000313" key="3">
    <source>
        <dbReference type="Proteomes" id="UP000501568"/>
    </source>
</evidence>
<dbReference type="AlphaFoldDB" id="A0A6G6YAB8"/>
<dbReference type="EMBL" id="CP049109">
    <property type="protein sequence ID" value="QIG81884.1"/>
    <property type="molecule type" value="Genomic_DNA"/>
</dbReference>
<organism evidence="2 3">
    <name type="scientific">Stakelama tenebrarum</name>
    <dbReference type="NCBI Taxonomy" id="2711215"/>
    <lineage>
        <taxon>Bacteria</taxon>
        <taxon>Pseudomonadati</taxon>
        <taxon>Pseudomonadota</taxon>
        <taxon>Alphaproteobacteria</taxon>
        <taxon>Sphingomonadales</taxon>
        <taxon>Sphingomonadaceae</taxon>
        <taxon>Stakelama</taxon>
    </lineage>
</organism>
<accession>A0A6G6YAB8</accession>
<feature type="region of interest" description="Disordered" evidence="1">
    <location>
        <begin position="86"/>
        <end position="108"/>
    </location>
</feature>
<dbReference type="KEGG" id="spzr:G5C33_10055"/>
<gene>
    <name evidence="2" type="ORF">G5C33_10055</name>
</gene>
<name>A0A6G6YAB8_9SPHN</name>
<feature type="compositionally biased region" description="Basic and acidic residues" evidence="1">
    <location>
        <begin position="1"/>
        <end position="25"/>
    </location>
</feature>
<proteinExistence type="predicted"/>
<reference evidence="2 3" key="1">
    <citation type="submission" date="2020-02" db="EMBL/GenBank/DDBJ databases">
        <authorList>
            <person name="Zheng R.K."/>
            <person name="Sun C.M."/>
        </authorList>
    </citation>
    <scope>NUCLEOTIDE SEQUENCE [LARGE SCALE GENOMIC DNA]</scope>
    <source>
        <strain evidence="3">zrk23</strain>
    </source>
</reference>
<keyword evidence="3" id="KW-1185">Reference proteome</keyword>
<evidence type="ECO:0000313" key="2">
    <source>
        <dbReference type="EMBL" id="QIG81884.1"/>
    </source>
</evidence>
<protein>
    <submittedName>
        <fullName evidence="2">Uncharacterized protein</fullName>
    </submittedName>
</protein>
<sequence>MRGIEARYHRQALAERREAQAEHRARTAPAPSDAGWNSDPAPRRRKSKAAIALEHIHAEKAANNRSRWSCRHLELAREERALRKENAAEQERWRHKHTGTPQTHEHASRVNQGALSRLYHNGTIDADQLAAAVEIAGVAERIGADVHVRTASLETRVDRTPVGDGSFFEALGAVRREVAYGAWRKRLGADAAAVLDMIVGDAAGYSVVARRHSMHARRAKRLLIDALDAWPAAMRSACRDVDEATLAAAQAGLG</sequence>
<evidence type="ECO:0000256" key="1">
    <source>
        <dbReference type="SAM" id="MobiDB-lite"/>
    </source>
</evidence>